<protein>
    <submittedName>
        <fullName evidence="1">Uncharacterized protein</fullName>
    </submittedName>
</protein>
<reference evidence="1 2" key="1">
    <citation type="submission" date="2016-07" db="EMBL/GenBank/DDBJ databases">
        <title>Complete genome sequence of Bradyrhizobium icense LMTR 13T, a potential inoculant strain isolated from lima bean (Phaseolus lunatus) in Peru.</title>
        <authorList>
            <person name="Ormeno-Orrillo E."/>
            <person name="Duran D."/>
            <person name="Rogel M.A."/>
            <person name="Rey L."/>
            <person name="Imperial J."/>
            <person name="Ruiz-Argueso T."/>
            <person name="Martinez-Romero E."/>
        </authorList>
    </citation>
    <scope>NUCLEOTIDE SEQUENCE [LARGE SCALE GENOMIC DNA]</scope>
    <source>
        <strain evidence="1 2">LMTR 13</strain>
    </source>
</reference>
<evidence type="ECO:0000313" key="2">
    <source>
        <dbReference type="Proteomes" id="UP000092839"/>
    </source>
</evidence>
<evidence type="ECO:0000313" key="1">
    <source>
        <dbReference type="EMBL" id="ANW00659.1"/>
    </source>
</evidence>
<organism evidence="1 2">
    <name type="scientific">Bradyrhizobium icense</name>
    <dbReference type="NCBI Taxonomy" id="1274631"/>
    <lineage>
        <taxon>Bacteria</taxon>
        <taxon>Pseudomonadati</taxon>
        <taxon>Pseudomonadota</taxon>
        <taxon>Alphaproteobacteria</taxon>
        <taxon>Hyphomicrobiales</taxon>
        <taxon>Nitrobacteraceae</taxon>
        <taxon>Bradyrhizobium</taxon>
    </lineage>
</organism>
<dbReference type="KEGG" id="bic:LMTR13_11270"/>
<name>A0A1B1UD16_9BRAD</name>
<dbReference type="Proteomes" id="UP000092839">
    <property type="component" value="Chromosome"/>
</dbReference>
<keyword evidence="2" id="KW-1185">Reference proteome</keyword>
<dbReference type="EMBL" id="CP016428">
    <property type="protein sequence ID" value="ANW00659.1"/>
    <property type="molecule type" value="Genomic_DNA"/>
</dbReference>
<dbReference type="AlphaFoldDB" id="A0A1B1UD16"/>
<gene>
    <name evidence="1" type="ORF">LMTR13_11270</name>
</gene>
<proteinExistence type="predicted"/>
<accession>A0A1B1UD16</accession>
<sequence length="61" mass="6908">MRNNQTAMAPDTELEIYQAVLKRIEALMGAKPDSPEGAELDFLTTVAESYEERHFQTHKPS</sequence>
<dbReference type="STRING" id="1274631.LMTR13_11270"/>